<keyword evidence="2" id="KW-1185">Reference proteome</keyword>
<proteinExistence type="predicted"/>
<dbReference type="AlphaFoldDB" id="W1Q0E1"/>
<gene>
    <name evidence="1" type="ORF">AMTR_s00021p00171070</name>
</gene>
<dbReference type="Gramene" id="ERN13984">
    <property type="protein sequence ID" value="ERN13984"/>
    <property type="gene ID" value="AMTR_s00021p00171070"/>
</dbReference>
<evidence type="ECO:0000313" key="1">
    <source>
        <dbReference type="EMBL" id="ERN13984.1"/>
    </source>
</evidence>
<accession>W1Q0E1</accession>
<dbReference type="HOGENOM" id="CLU_2797326_0_0_1"/>
<protein>
    <submittedName>
        <fullName evidence="1">Uncharacterized protein</fullName>
    </submittedName>
</protein>
<sequence length="68" mass="7424">MVDGVDAEILELPKPQEEAVFFNLENAIVEVDCGPPLAIIPREAHATHEVIDFIPPMESQENAGKADI</sequence>
<name>W1Q0E1_AMBTC</name>
<evidence type="ECO:0000313" key="2">
    <source>
        <dbReference type="Proteomes" id="UP000017836"/>
    </source>
</evidence>
<reference evidence="2" key="1">
    <citation type="journal article" date="2013" name="Science">
        <title>The Amborella genome and the evolution of flowering plants.</title>
        <authorList>
            <consortium name="Amborella Genome Project"/>
        </authorList>
    </citation>
    <scope>NUCLEOTIDE SEQUENCE [LARGE SCALE GENOMIC DNA]</scope>
</reference>
<dbReference type="EMBL" id="KI392560">
    <property type="protein sequence ID" value="ERN13984.1"/>
    <property type="molecule type" value="Genomic_DNA"/>
</dbReference>
<organism evidence="1 2">
    <name type="scientific">Amborella trichopoda</name>
    <dbReference type="NCBI Taxonomy" id="13333"/>
    <lineage>
        <taxon>Eukaryota</taxon>
        <taxon>Viridiplantae</taxon>
        <taxon>Streptophyta</taxon>
        <taxon>Embryophyta</taxon>
        <taxon>Tracheophyta</taxon>
        <taxon>Spermatophyta</taxon>
        <taxon>Magnoliopsida</taxon>
        <taxon>Amborellales</taxon>
        <taxon>Amborellaceae</taxon>
        <taxon>Amborella</taxon>
    </lineage>
</organism>
<dbReference type="Proteomes" id="UP000017836">
    <property type="component" value="Unassembled WGS sequence"/>
</dbReference>